<dbReference type="EMBL" id="CP014327">
    <property type="protein sequence ID" value="AML51271.1"/>
    <property type="molecule type" value="Genomic_DNA"/>
</dbReference>
<dbReference type="InterPro" id="IPR050706">
    <property type="entry name" value="Cyclic-di-GMP_PDE-like"/>
</dbReference>
<evidence type="ECO:0000259" key="1">
    <source>
        <dbReference type="PROSITE" id="PS50883"/>
    </source>
</evidence>
<gene>
    <name evidence="2" type="ORF">RC74_08425</name>
</gene>
<dbReference type="OrthoDB" id="23692at2"/>
<dbReference type="CDD" id="cd01948">
    <property type="entry name" value="EAL"/>
    <property type="match status" value="1"/>
</dbReference>
<organism evidence="2 3">
    <name type="scientific">Falsihalocynthiibacter arcticus</name>
    <dbReference type="NCBI Taxonomy" id="1579316"/>
    <lineage>
        <taxon>Bacteria</taxon>
        <taxon>Pseudomonadati</taxon>
        <taxon>Pseudomonadota</taxon>
        <taxon>Alphaproteobacteria</taxon>
        <taxon>Rhodobacterales</taxon>
        <taxon>Roseobacteraceae</taxon>
        <taxon>Falsihalocynthiibacter</taxon>
    </lineage>
</organism>
<evidence type="ECO:0000313" key="3">
    <source>
        <dbReference type="Proteomes" id="UP000070371"/>
    </source>
</evidence>
<dbReference type="SUPFAM" id="SSF141868">
    <property type="entry name" value="EAL domain-like"/>
    <property type="match status" value="1"/>
</dbReference>
<proteinExistence type="predicted"/>
<dbReference type="InterPro" id="IPR001633">
    <property type="entry name" value="EAL_dom"/>
</dbReference>
<dbReference type="AlphaFoldDB" id="A0A126UYY1"/>
<dbReference type="Gene3D" id="3.20.20.450">
    <property type="entry name" value="EAL domain"/>
    <property type="match status" value="1"/>
</dbReference>
<dbReference type="PANTHER" id="PTHR33121:SF79">
    <property type="entry name" value="CYCLIC DI-GMP PHOSPHODIESTERASE PDED-RELATED"/>
    <property type="match status" value="1"/>
</dbReference>
<reference evidence="2 3" key="1">
    <citation type="submission" date="2016-02" db="EMBL/GenBank/DDBJ databases">
        <title>Complete genome sequence of Halocynthiibacter arcticus PAMC 20958t from arctic marine sediment.</title>
        <authorList>
            <person name="Lee Y.M."/>
            <person name="Baek K."/>
            <person name="Lee H.K."/>
            <person name="Shin S.C."/>
        </authorList>
    </citation>
    <scope>NUCLEOTIDE SEQUENCE [LARGE SCALE GENOMIC DNA]</scope>
    <source>
        <strain evidence="2">PAMC 20958</strain>
    </source>
</reference>
<dbReference type="GO" id="GO:0071111">
    <property type="term" value="F:cyclic-guanylate-specific phosphodiesterase activity"/>
    <property type="evidence" value="ECO:0007669"/>
    <property type="project" value="InterPro"/>
</dbReference>
<feature type="domain" description="EAL" evidence="1">
    <location>
        <begin position="28"/>
        <end position="278"/>
    </location>
</feature>
<dbReference type="KEGG" id="hat:RC74_08425"/>
<dbReference type="PROSITE" id="PS50883">
    <property type="entry name" value="EAL"/>
    <property type="match status" value="1"/>
</dbReference>
<sequence>MRLTKNGYVTEAIEGPENPFSFAQAEQELNVLSLVQHALDNKRAILAFQPVVQASRPGRVAFYEGLVRLLDDNGRVIPAHEFIDAIENKELGRKVDCLALEMGLQTLLDQPSLRLSINMSARSIGYQRWMRTLEYGLDRDPTIAERLILEITESSAMLMPELVTTFMKDLNLRGISFALDDFGAGYTAFRYLKDFFFDIIKIDGQFIRGIATDPDNQVLTKALCSIASQFEMFTVAESVENKEDVAFLQSIGIDCLQGYYFGAPTIRPPWQKELAEKTG</sequence>
<dbReference type="Proteomes" id="UP000070371">
    <property type="component" value="Chromosome"/>
</dbReference>
<dbReference type="SMART" id="SM00052">
    <property type="entry name" value="EAL"/>
    <property type="match status" value="1"/>
</dbReference>
<dbReference type="RefSeq" id="WP_052274786.1">
    <property type="nucleotide sequence ID" value="NZ_CP014327.1"/>
</dbReference>
<accession>A0A126UYY1</accession>
<keyword evidence="3" id="KW-1185">Reference proteome</keyword>
<protein>
    <submittedName>
        <fullName evidence="2">Diguanylate phosphodiesterase</fullName>
    </submittedName>
</protein>
<dbReference type="InterPro" id="IPR035919">
    <property type="entry name" value="EAL_sf"/>
</dbReference>
<evidence type="ECO:0000313" key="2">
    <source>
        <dbReference type="EMBL" id="AML51271.1"/>
    </source>
</evidence>
<dbReference type="PANTHER" id="PTHR33121">
    <property type="entry name" value="CYCLIC DI-GMP PHOSPHODIESTERASE PDEF"/>
    <property type="match status" value="1"/>
</dbReference>
<name>A0A126UYY1_9RHOB</name>
<dbReference type="Pfam" id="PF00563">
    <property type="entry name" value="EAL"/>
    <property type="match status" value="1"/>
</dbReference>
<dbReference type="STRING" id="1579316.RC74_08425"/>